<dbReference type="InterPro" id="IPR000873">
    <property type="entry name" value="AMP-dep_synth/lig_dom"/>
</dbReference>
<comment type="function">
    <text evidence="17">Acyl-CoA synthetase required for both the import of long chain fatty acids (LCFAs) (C14-C18) and the activation very long chain fatty acids (VLCFAs) (C20-C26) by esterification of the fatty acids into metabolically active CoA-thioesters for subsequent degradation or incorporation into phospholipids. The transport and fatty acyl-CoA synthetase activities are genetically separable and are thus independent activities. Esterifies VLCFAs in the peroxisome matrix. The VLCFAs are actively transported into peroxisomes by a PXA1-PXA2 heterodimeric transporter in the peroxisomal membrane.</text>
</comment>
<accession>M3D030</accession>
<dbReference type="PROSITE" id="PS00455">
    <property type="entry name" value="AMP_BINDING"/>
    <property type="match status" value="1"/>
</dbReference>
<dbReference type="GO" id="GO:0005778">
    <property type="term" value="C:peroxisomal membrane"/>
    <property type="evidence" value="ECO:0007669"/>
    <property type="project" value="UniProtKB-SubCell"/>
</dbReference>
<dbReference type="EMBL" id="KB456268">
    <property type="protein sequence ID" value="EMF09843.1"/>
    <property type="molecule type" value="Genomic_DNA"/>
</dbReference>
<evidence type="ECO:0000256" key="3">
    <source>
        <dbReference type="ARBA" id="ARBA00004651"/>
    </source>
</evidence>
<keyword evidence="14" id="KW-0472">Membrane</keyword>
<dbReference type="Pfam" id="PF13193">
    <property type="entry name" value="AMP-binding_C"/>
    <property type="match status" value="1"/>
</dbReference>
<evidence type="ECO:0000256" key="17">
    <source>
        <dbReference type="ARBA" id="ARBA00060276"/>
    </source>
</evidence>
<dbReference type="eggNOG" id="KOG1179">
    <property type="taxonomic scope" value="Eukaryota"/>
</dbReference>
<dbReference type="PANTHER" id="PTHR43107:SF15">
    <property type="entry name" value="FATTY ACID TRANSPORT PROTEIN 3, ISOFORM A"/>
    <property type="match status" value="1"/>
</dbReference>
<comment type="subcellular location">
    <subcellularLocation>
        <location evidence="3">Cell membrane</location>
        <topology evidence="3">Multi-pass membrane protein</topology>
    </subcellularLocation>
    <subcellularLocation>
        <location evidence="1">Lipid droplet</location>
    </subcellularLocation>
    <subcellularLocation>
        <location evidence="2">Peroxisome membrane</location>
        <topology evidence="2">Multi-pass membrane protein</topology>
    </subcellularLocation>
</comment>
<dbReference type="Gene3D" id="3.40.50.12780">
    <property type="entry name" value="N-terminal domain of ligase-like"/>
    <property type="match status" value="1"/>
</dbReference>
<dbReference type="OMA" id="IIHELYA"/>
<evidence type="ECO:0000256" key="10">
    <source>
        <dbReference type="ARBA" id="ARBA00022741"/>
    </source>
</evidence>
<gene>
    <name evidence="22" type="ORF">SEPMUDRAFT_90672</name>
</gene>
<keyword evidence="8" id="KW-0551">Lipid droplet</keyword>
<keyword evidence="15" id="KW-0576">Peroxisome</keyword>
<dbReference type="SUPFAM" id="SSF56801">
    <property type="entry name" value="Acetyl-CoA synthetase-like"/>
    <property type="match status" value="1"/>
</dbReference>
<dbReference type="InterPro" id="IPR020845">
    <property type="entry name" value="AMP-binding_CS"/>
</dbReference>
<evidence type="ECO:0000256" key="5">
    <source>
        <dbReference type="ARBA" id="ARBA00022448"/>
    </source>
</evidence>
<organism evidence="22 23">
    <name type="scientific">Sphaerulina musiva (strain SO2202)</name>
    <name type="common">Poplar stem canker fungus</name>
    <name type="synonym">Septoria musiva</name>
    <dbReference type="NCBI Taxonomy" id="692275"/>
    <lineage>
        <taxon>Eukaryota</taxon>
        <taxon>Fungi</taxon>
        <taxon>Dikarya</taxon>
        <taxon>Ascomycota</taxon>
        <taxon>Pezizomycotina</taxon>
        <taxon>Dothideomycetes</taxon>
        <taxon>Dothideomycetidae</taxon>
        <taxon>Mycosphaerellales</taxon>
        <taxon>Mycosphaerellaceae</taxon>
        <taxon>Sphaerulina</taxon>
    </lineage>
</organism>
<evidence type="ECO:0000256" key="7">
    <source>
        <dbReference type="ARBA" id="ARBA00022598"/>
    </source>
</evidence>
<dbReference type="AlphaFoldDB" id="M3D030"/>
<keyword evidence="23" id="KW-1185">Reference proteome</keyword>
<evidence type="ECO:0000313" key="23">
    <source>
        <dbReference type="Proteomes" id="UP000016931"/>
    </source>
</evidence>
<dbReference type="GO" id="GO:0044539">
    <property type="term" value="P:long-chain fatty acid import into cell"/>
    <property type="evidence" value="ECO:0007669"/>
    <property type="project" value="TreeGrafter"/>
</dbReference>
<evidence type="ECO:0000256" key="19">
    <source>
        <dbReference type="ARBA" id="ARBA00078285"/>
    </source>
</evidence>
<evidence type="ECO:0000256" key="18">
    <source>
        <dbReference type="ARBA" id="ARBA00068795"/>
    </source>
</evidence>
<protein>
    <recommendedName>
        <fullName evidence="18">Very long-chain fatty acid transport protein</fullName>
    </recommendedName>
    <alternativeName>
        <fullName evidence="19">Very-long-chain acyl-CoA synthetase</fullName>
    </alternativeName>
</protein>
<evidence type="ECO:0000256" key="11">
    <source>
        <dbReference type="ARBA" id="ARBA00022840"/>
    </source>
</evidence>
<dbReference type="GO" id="GO:0004467">
    <property type="term" value="F:long-chain fatty acid-CoA ligase activity"/>
    <property type="evidence" value="ECO:0007669"/>
    <property type="project" value="TreeGrafter"/>
</dbReference>
<dbReference type="Gene3D" id="3.30.300.30">
    <property type="match status" value="1"/>
</dbReference>
<dbReference type="HOGENOM" id="CLU_000022_46_3_1"/>
<keyword evidence="13" id="KW-0445">Lipid transport</keyword>
<dbReference type="InterPro" id="IPR025110">
    <property type="entry name" value="AMP-bd_C"/>
</dbReference>
<sequence length="630" mass="70497">MAATIAAAIAGTTAAAAYLDAKYHVRSDLAKGSLDNAAIEAQQFIEQRMANNEGTVYHDIKNWAKQDIPNHQFLEYEGRSWTYKQFHQDLQKVGNWLMNDLGIQRNEMVALNGPNSAEFLLLWFALDGIGASQSFVNHNLTGNALSHCVKLCDCRYALADRETSSRLEPCREDLEKAGITIVYYDEELFARKLRDSTPIPEARTAGMQAGDTRSLIYTSGTTGLPKGVMIPSGRNINTARGMAQYLRLKRGDKFYTCLPLYHAAAQGLCTTPVIYAGAAMTLSKKFSHKTFWPEVHASKATHLQYVGELCRYLLNAPPHPLEATHCVKMAWGNGMRPDVWEGFRQRFNIPIIHELYAATDGLGATFNCNHGDFSRSAIGIRGALWNWKMGDKEVRVKIDPDTEEVVRDQDGWVVRCGVNEPGEVFHKVDPAMAEQVFKGYYKNQAASDKRWLRNVFEEGDLWFRSGDVHRQDADGRVFFVDRLGDTFRWKSENVSTNEVADVLGQFHQIAEANVYGVAVPNADGRCGCATIVLQQGLMPESLDCSGLGKFVLDKLPRYAVPYFLRVAPQLSYTGTFKIQKGQAKREGVDLDLIEKSGSKDQVFWMPPGTSAYVPYSRDDWQALQSGRVKL</sequence>
<keyword evidence="5" id="KW-0813">Transport</keyword>
<evidence type="ECO:0000256" key="2">
    <source>
        <dbReference type="ARBA" id="ARBA00004585"/>
    </source>
</evidence>
<dbReference type="FunFam" id="3.30.300.30:FF:000002">
    <property type="entry name" value="Long-chain fatty acid transport protein 1"/>
    <property type="match status" value="1"/>
</dbReference>
<proteinExistence type="inferred from homology"/>
<reference evidence="22 23" key="1">
    <citation type="journal article" date="2012" name="PLoS Pathog.">
        <title>Diverse lifestyles and strategies of plant pathogenesis encoded in the genomes of eighteen Dothideomycetes fungi.</title>
        <authorList>
            <person name="Ohm R.A."/>
            <person name="Feau N."/>
            <person name="Henrissat B."/>
            <person name="Schoch C.L."/>
            <person name="Horwitz B.A."/>
            <person name="Barry K.W."/>
            <person name="Condon B.J."/>
            <person name="Copeland A.C."/>
            <person name="Dhillon B."/>
            <person name="Glaser F."/>
            <person name="Hesse C.N."/>
            <person name="Kosti I."/>
            <person name="LaButti K."/>
            <person name="Lindquist E.A."/>
            <person name="Lucas S."/>
            <person name="Salamov A.A."/>
            <person name="Bradshaw R.E."/>
            <person name="Ciuffetti L."/>
            <person name="Hamelin R.C."/>
            <person name="Kema G.H.J."/>
            <person name="Lawrence C."/>
            <person name="Scott J.A."/>
            <person name="Spatafora J.W."/>
            <person name="Turgeon B.G."/>
            <person name="de Wit P.J.G.M."/>
            <person name="Zhong S."/>
            <person name="Goodwin S.B."/>
            <person name="Grigoriev I.V."/>
        </authorList>
    </citation>
    <scope>NUCLEOTIDE SEQUENCE [LARGE SCALE GENOMIC DNA]</scope>
    <source>
        <strain evidence="22 23">SO2202</strain>
    </source>
</reference>
<dbReference type="STRING" id="692275.M3D030"/>
<evidence type="ECO:0000259" key="20">
    <source>
        <dbReference type="Pfam" id="PF00501"/>
    </source>
</evidence>
<dbReference type="PANTHER" id="PTHR43107">
    <property type="entry name" value="LONG-CHAIN FATTY ACID TRANSPORT PROTEIN"/>
    <property type="match status" value="1"/>
</dbReference>
<dbReference type="RefSeq" id="XP_016757964.1">
    <property type="nucleotide sequence ID" value="XM_016910534.1"/>
</dbReference>
<dbReference type="InterPro" id="IPR042099">
    <property type="entry name" value="ANL_N_sf"/>
</dbReference>
<name>M3D030_SPHMS</name>
<dbReference type="Pfam" id="PF00501">
    <property type="entry name" value="AMP-binding"/>
    <property type="match status" value="1"/>
</dbReference>
<dbReference type="FunFam" id="3.40.50.12780:FF:000019">
    <property type="entry name" value="Long-chain fatty acid transporter"/>
    <property type="match status" value="1"/>
</dbReference>
<dbReference type="GeneID" id="27907671"/>
<dbReference type="GO" id="GO:0005324">
    <property type="term" value="F:long-chain fatty acid transmembrane transporter activity"/>
    <property type="evidence" value="ECO:0007669"/>
    <property type="project" value="TreeGrafter"/>
</dbReference>
<keyword evidence="10" id="KW-0547">Nucleotide-binding</keyword>
<dbReference type="InterPro" id="IPR045851">
    <property type="entry name" value="AMP-bd_C_sf"/>
</dbReference>
<feature type="domain" description="AMP-binding enzyme C-terminal" evidence="21">
    <location>
        <begin position="498"/>
        <end position="577"/>
    </location>
</feature>
<dbReference type="Proteomes" id="UP000016931">
    <property type="component" value="Unassembled WGS sequence"/>
</dbReference>
<keyword evidence="7" id="KW-0436">Ligase</keyword>
<keyword evidence="9" id="KW-0812">Transmembrane</keyword>
<evidence type="ECO:0000256" key="13">
    <source>
        <dbReference type="ARBA" id="ARBA00023055"/>
    </source>
</evidence>
<evidence type="ECO:0000256" key="8">
    <source>
        <dbReference type="ARBA" id="ARBA00022677"/>
    </source>
</evidence>
<keyword evidence="12" id="KW-1133">Transmembrane helix</keyword>
<comment type="similarity">
    <text evidence="4">Belongs to the ATP-dependent AMP-binding enzyme family.</text>
</comment>
<evidence type="ECO:0000259" key="21">
    <source>
        <dbReference type="Pfam" id="PF13193"/>
    </source>
</evidence>
<comment type="catalytic activity">
    <reaction evidence="16">
        <text>a very long-chain fatty acid + ATP + CoA = a very long-chain fatty acyl-CoA + AMP + diphosphate</text>
        <dbReference type="Rhea" id="RHEA:54536"/>
        <dbReference type="ChEBI" id="CHEBI:30616"/>
        <dbReference type="ChEBI" id="CHEBI:33019"/>
        <dbReference type="ChEBI" id="CHEBI:57287"/>
        <dbReference type="ChEBI" id="CHEBI:58950"/>
        <dbReference type="ChEBI" id="CHEBI:138261"/>
        <dbReference type="ChEBI" id="CHEBI:456215"/>
    </reaction>
</comment>
<evidence type="ECO:0000313" key="22">
    <source>
        <dbReference type="EMBL" id="EMF09843.1"/>
    </source>
</evidence>
<feature type="domain" description="AMP-dependent synthetase/ligase" evidence="20">
    <location>
        <begin position="68"/>
        <end position="441"/>
    </location>
</feature>
<evidence type="ECO:0000256" key="1">
    <source>
        <dbReference type="ARBA" id="ARBA00004502"/>
    </source>
</evidence>
<dbReference type="GO" id="GO:0009898">
    <property type="term" value="C:cytoplasmic side of plasma membrane"/>
    <property type="evidence" value="ECO:0007669"/>
    <property type="project" value="TreeGrafter"/>
</dbReference>
<evidence type="ECO:0000256" key="4">
    <source>
        <dbReference type="ARBA" id="ARBA00006432"/>
    </source>
</evidence>
<dbReference type="GO" id="GO:0005524">
    <property type="term" value="F:ATP binding"/>
    <property type="evidence" value="ECO:0007669"/>
    <property type="project" value="UniProtKB-KW"/>
</dbReference>
<evidence type="ECO:0000256" key="6">
    <source>
        <dbReference type="ARBA" id="ARBA00022475"/>
    </source>
</evidence>
<keyword evidence="6" id="KW-1003">Cell membrane</keyword>
<dbReference type="GO" id="GO:0005811">
    <property type="term" value="C:lipid droplet"/>
    <property type="evidence" value="ECO:0007669"/>
    <property type="project" value="UniProtKB-SubCell"/>
</dbReference>
<dbReference type="OrthoDB" id="10253869at2759"/>
<evidence type="ECO:0000256" key="16">
    <source>
        <dbReference type="ARBA" id="ARBA00051585"/>
    </source>
</evidence>
<keyword evidence="11" id="KW-0067">ATP-binding</keyword>
<evidence type="ECO:0000256" key="15">
    <source>
        <dbReference type="ARBA" id="ARBA00023140"/>
    </source>
</evidence>
<evidence type="ECO:0000256" key="12">
    <source>
        <dbReference type="ARBA" id="ARBA00022989"/>
    </source>
</evidence>
<evidence type="ECO:0000256" key="9">
    <source>
        <dbReference type="ARBA" id="ARBA00022692"/>
    </source>
</evidence>
<evidence type="ECO:0000256" key="14">
    <source>
        <dbReference type="ARBA" id="ARBA00023136"/>
    </source>
</evidence>